<comment type="caution">
    <text evidence="1">The sequence shown here is derived from an EMBL/GenBank/DDBJ whole genome shotgun (WGS) entry which is preliminary data.</text>
</comment>
<name>A0A8J6EBM0_ELECQ</name>
<evidence type="ECO:0000313" key="2">
    <source>
        <dbReference type="Proteomes" id="UP000770717"/>
    </source>
</evidence>
<proteinExistence type="predicted"/>
<dbReference type="EMBL" id="WNTK01100969">
    <property type="protein sequence ID" value="KAG9460196.1"/>
    <property type="molecule type" value="Genomic_DNA"/>
</dbReference>
<protein>
    <submittedName>
        <fullName evidence="1">Uncharacterized protein</fullName>
    </submittedName>
</protein>
<keyword evidence="2" id="KW-1185">Reference proteome</keyword>
<dbReference type="AlphaFoldDB" id="A0A8J6EBM0"/>
<reference evidence="1" key="1">
    <citation type="thesis" date="2020" institute="ProQuest LLC" country="789 East Eisenhower Parkway, Ann Arbor, MI, USA">
        <title>Comparative Genomics and Chromosome Evolution.</title>
        <authorList>
            <person name="Mudd A.B."/>
        </authorList>
    </citation>
    <scope>NUCLEOTIDE SEQUENCE</scope>
    <source>
        <strain evidence="1">HN-11 Male</strain>
        <tissue evidence="1">Kidney and liver</tissue>
    </source>
</reference>
<evidence type="ECO:0000313" key="1">
    <source>
        <dbReference type="EMBL" id="KAG9460196.1"/>
    </source>
</evidence>
<organism evidence="1 2">
    <name type="scientific">Eleutherodactylus coqui</name>
    <name type="common">Puerto Rican coqui</name>
    <dbReference type="NCBI Taxonomy" id="57060"/>
    <lineage>
        <taxon>Eukaryota</taxon>
        <taxon>Metazoa</taxon>
        <taxon>Chordata</taxon>
        <taxon>Craniata</taxon>
        <taxon>Vertebrata</taxon>
        <taxon>Euteleostomi</taxon>
        <taxon>Amphibia</taxon>
        <taxon>Batrachia</taxon>
        <taxon>Anura</taxon>
        <taxon>Neobatrachia</taxon>
        <taxon>Hyloidea</taxon>
        <taxon>Eleutherodactylidae</taxon>
        <taxon>Eleutherodactylinae</taxon>
        <taxon>Eleutherodactylus</taxon>
        <taxon>Eleutherodactylus</taxon>
    </lineage>
</organism>
<sequence length="80" mass="9269">MVYLLTGEEYGPVRSKNRTGSELPGQERVPAIHEGILQLTNKIIELLTDEDPDYTVKHKGFPKEMKERQTFQSMGRRTFM</sequence>
<dbReference type="Proteomes" id="UP000770717">
    <property type="component" value="Unassembled WGS sequence"/>
</dbReference>
<accession>A0A8J6EBM0</accession>
<gene>
    <name evidence="1" type="ORF">GDO78_013627</name>
</gene>